<dbReference type="Proteomes" id="UP000092124">
    <property type="component" value="Unassembled WGS sequence"/>
</dbReference>
<reference evidence="2 3" key="1">
    <citation type="submission" date="2016-06" db="EMBL/GenBank/DDBJ databases">
        <title>The Draft Genome Sequence and Annotation of the Desert Woodrat Neotoma lepida.</title>
        <authorList>
            <person name="Campbell M."/>
            <person name="Oakeson K.F."/>
            <person name="Yandell M."/>
            <person name="Halpert J.R."/>
            <person name="Dearing D."/>
        </authorList>
    </citation>
    <scope>NUCLEOTIDE SEQUENCE [LARGE SCALE GENOMIC DNA]</scope>
    <source>
        <strain evidence="2">417</strain>
        <tissue evidence="2">Liver</tissue>
    </source>
</reference>
<sequence length="110" mass="12167">IQYAVRDTIALCTAESINNLRASIECEQPQPDLYKFVGRISIYSNSVEAVARVHNHEIELTKAHVERNAMTTSLEDSGKVPTLCIPTPPPPRPGKQNARNLSRSSSHCPE</sequence>
<accession>A0A1A6GVI3</accession>
<evidence type="ECO:0000256" key="1">
    <source>
        <dbReference type="SAM" id="MobiDB-lite"/>
    </source>
</evidence>
<feature type="region of interest" description="Disordered" evidence="1">
    <location>
        <begin position="67"/>
        <end position="110"/>
    </location>
</feature>
<protein>
    <submittedName>
        <fullName evidence="2">Uncharacterized protein</fullName>
    </submittedName>
</protein>
<gene>
    <name evidence="2" type="ORF">A6R68_01274</name>
</gene>
<comment type="caution">
    <text evidence="2">The sequence shown here is derived from an EMBL/GenBank/DDBJ whole genome shotgun (WGS) entry which is preliminary data.</text>
</comment>
<dbReference type="AlphaFoldDB" id="A0A1A6GVI3"/>
<dbReference type="EMBL" id="LZPO01066387">
    <property type="protein sequence ID" value="OBS70186.1"/>
    <property type="molecule type" value="Genomic_DNA"/>
</dbReference>
<organism evidence="2 3">
    <name type="scientific">Neotoma lepida</name>
    <name type="common">Desert woodrat</name>
    <dbReference type="NCBI Taxonomy" id="56216"/>
    <lineage>
        <taxon>Eukaryota</taxon>
        <taxon>Metazoa</taxon>
        <taxon>Chordata</taxon>
        <taxon>Craniata</taxon>
        <taxon>Vertebrata</taxon>
        <taxon>Euteleostomi</taxon>
        <taxon>Mammalia</taxon>
        <taxon>Eutheria</taxon>
        <taxon>Euarchontoglires</taxon>
        <taxon>Glires</taxon>
        <taxon>Rodentia</taxon>
        <taxon>Myomorpha</taxon>
        <taxon>Muroidea</taxon>
        <taxon>Cricetidae</taxon>
        <taxon>Neotominae</taxon>
        <taxon>Neotoma</taxon>
    </lineage>
</organism>
<dbReference type="STRING" id="56216.A0A1A6GVI3"/>
<dbReference type="OrthoDB" id="377733at2759"/>
<keyword evidence="3" id="KW-1185">Reference proteome</keyword>
<feature type="compositionally biased region" description="Polar residues" evidence="1">
    <location>
        <begin position="97"/>
        <end position="110"/>
    </location>
</feature>
<proteinExistence type="predicted"/>
<name>A0A1A6GVI3_NEOLE</name>
<evidence type="ECO:0000313" key="3">
    <source>
        <dbReference type="Proteomes" id="UP000092124"/>
    </source>
</evidence>
<evidence type="ECO:0000313" key="2">
    <source>
        <dbReference type="EMBL" id="OBS70186.1"/>
    </source>
</evidence>
<feature type="non-terminal residue" evidence="2">
    <location>
        <position position="1"/>
    </location>
</feature>